<dbReference type="InterPro" id="IPR018149">
    <property type="entry name" value="Lys-tRNA-synth_II_C"/>
</dbReference>
<feature type="domain" description="Aminoacyl-transfer RNA synthetases class-II family profile" evidence="10">
    <location>
        <begin position="205"/>
        <end position="524"/>
    </location>
</feature>
<name>A0ABN6EPG5_9BACT</name>
<evidence type="ECO:0000256" key="6">
    <source>
        <dbReference type="ARBA" id="ARBA00023146"/>
    </source>
</evidence>
<dbReference type="EMBL" id="AP024485">
    <property type="protein sequence ID" value="BCS87322.1"/>
    <property type="molecule type" value="Genomic_DNA"/>
</dbReference>
<dbReference type="Gene3D" id="2.40.50.140">
    <property type="entry name" value="Nucleic acid-binding proteins"/>
    <property type="match status" value="1"/>
</dbReference>
<evidence type="ECO:0000256" key="3">
    <source>
        <dbReference type="ARBA" id="ARBA00022723"/>
    </source>
</evidence>
<dbReference type="Pfam" id="PF01336">
    <property type="entry name" value="tRNA_anti-codon"/>
    <property type="match status" value="1"/>
</dbReference>
<keyword evidence="2 8" id="KW-0436">Ligase</keyword>
<keyword evidence="8" id="KW-0963">Cytoplasm</keyword>
<comment type="cofactor">
    <cofactor evidence="8 9">
        <name>Mg(2+)</name>
        <dbReference type="ChEBI" id="CHEBI:18420"/>
    </cofactor>
    <text evidence="8 9">Binds 3 Mg(2+) ions per subunit.</text>
</comment>
<keyword evidence="6 8" id="KW-0030">Aminoacyl-tRNA synthetase</keyword>
<dbReference type="InterPro" id="IPR002313">
    <property type="entry name" value="Lys-tRNA-ligase_II"/>
</dbReference>
<dbReference type="PRINTS" id="PR00982">
    <property type="entry name" value="TRNASYNTHLYS"/>
</dbReference>
<gene>
    <name evidence="8 11" type="primary">lysS</name>
    <name evidence="11" type="ORF">PSDVSF_05640</name>
</gene>
<dbReference type="NCBIfam" id="NF001756">
    <property type="entry name" value="PRK00484.1"/>
    <property type="match status" value="1"/>
</dbReference>
<dbReference type="PANTHER" id="PTHR42918">
    <property type="entry name" value="LYSYL-TRNA SYNTHETASE"/>
    <property type="match status" value="1"/>
</dbReference>
<comment type="subcellular location">
    <subcellularLocation>
        <location evidence="8">Cytoplasm</location>
    </subcellularLocation>
</comment>
<protein>
    <recommendedName>
        <fullName evidence="8">Lysine--tRNA ligase</fullName>
        <ecNumber evidence="8">6.1.1.6</ecNumber>
    </recommendedName>
    <alternativeName>
        <fullName evidence="8">Lysyl-tRNA synthetase</fullName>
        <shortName evidence="8">LysRS</shortName>
    </alternativeName>
</protein>
<feature type="binding site" evidence="8">
    <location>
        <position position="436"/>
    </location>
    <ligand>
        <name>Mg(2+)</name>
        <dbReference type="ChEBI" id="CHEBI:18420"/>
        <label>1</label>
    </ligand>
</feature>
<evidence type="ECO:0000256" key="5">
    <source>
        <dbReference type="ARBA" id="ARBA00022840"/>
    </source>
</evidence>
<dbReference type="NCBIfam" id="TIGR00499">
    <property type="entry name" value="lysS_bact"/>
    <property type="match status" value="1"/>
</dbReference>
<keyword evidence="5 8" id="KW-0067">ATP-binding</keyword>
<keyword evidence="12" id="KW-1185">Reference proteome</keyword>
<comment type="subunit">
    <text evidence="8">Homodimer.</text>
</comment>
<dbReference type="CDD" id="cd00775">
    <property type="entry name" value="LysRS_core"/>
    <property type="match status" value="1"/>
</dbReference>
<evidence type="ECO:0000259" key="10">
    <source>
        <dbReference type="PROSITE" id="PS50862"/>
    </source>
</evidence>
<dbReference type="Proteomes" id="UP001053296">
    <property type="component" value="Chromosome"/>
</dbReference>
<accession>A0ABN6EPG5</accession>
<evidence type="ECO:0000256" key="7">
    <source>
        <dbReference type="ARBA" id="ARBA00048573"/>
    </source>
</evidence>
<keyword evidence="8 9" id="KW-0460">Magnesium</keyword>
<dbReference type="Gene3D" id="3.30.930.10">
    <property type="entry name" value="Bira Bifunctional Protein, Domain 2"/>
    <property type="match status" value="1"/>
</dbReference>
<comment type="catalytic activity">
    <reaction evidence="7 8 9">
        <text>tRNA(Lys) + L-lysine + ATP = L-lysyl-tRNA(Lys) + AMP + diphosphate</text>
        <dbReference type="Rhea" id="RHEA:20792"/>
        <dbReference type="Rhea" id="RHEA-COMP:9696"/>
        <dbReference type="Rhea" id="RHEA-COMP:9697"/>
        <dbReference type="ChEBI" id="CHEBI:30616"/>
        <dbReference type="ChEBI" id="CHEBI:32551"/>
        <dbReference type="ChEBI" id="CHEBI:33019"/>
        <dbReference type="ChEBI" id="CHEBI:78442"/>
        <dbReference type="ChEBI" id="CHEBI:78529"/>
        <dbReference type="ChEBI" id="CHEBI:456215"/>
        <dbReference type="EC" id="6.1.1.6"/>
    </reaction>
</comment>
<evidence type="ECO:0000256" key="9">
    <source>
        <dbReference type="RuleBase" id="RU000336"/>
    </source>
</evidence>
<evidence type="ECO:0000313" key="12">
    <source>
        <dbReference type="Proteomes" id="UP001053296"/>
    </source>
</evidence>
<dbReference type="EC" id="6.1.1.6" evidence="8"/>
<feature type="binding site" evidence="8">
    <location>
        <position position="443"/>
    </location>
    <ligand>
        <name>Mg(2+)</name>
        <dbReference type="ChEBI" id="CHEBI:18420"/>
        <label>2</label>
    </ligand>
</feature>
<dbReference type="InterPro" id="IPR004364">
    <property type="entry name" value="Aa-tRNA-synt_II"/>
</dbReference>
<keyword evidence="3 8" id="KW-0479">Metal-binding</keyword>
<keyword evidence="4 8" id="KW-0547">Nucleotide-binding</keyword>
<dbReference type="PANTHER" id="PTHR42918:SF15">
    <property type="entry name" value="LYSINE--TRNA LIGASE, CHLOROPLASTIC_MITOCHONDRIAL"/>
    <property type="match status" value="1"/>
</dbReference>
<dbReference type="SUPFAM" id="SSF55681">
    <property type="entry name" value="Class II aaRS and biotin synthetases"/>
    <property type="match status" value="1"/>
</dbReference>
<dbReference type="InterPro" id="IPR004365">
    <property type="entry name" value="NA-bd_OB_tRNA"/>
</dbReference>
<sequence>MGQNKKKNKKIKLATKSVHAERFMPMLEALQAKDELNAVIKSRVEKACLLLDDGIDLYPNDFKRDNEVQQILSDHGETDGEALESLDLEYTIAGRVVSYRSFGKVTFFHLQDRTGKIQVYAARDELGVEAYQRFKKTDIGDIVGVTGGLFRTKTGELTVKTKTFKLITKSMRPLPEKHHGLKDVETRYRQRYVDLIVTPKTTEIFKARTAIIREMRNILDEKGFMEVETPMMQAIPGGATAKPFETHHNALDMKLYMRIAPELYLKRLLVGGFERVYEINRNFRNEGTSTQHNPEFTMLEFYWAYANFENLMDLTEEMFSRIATKVTGSSVVTYQGVEVDLSIGAWTRMPFHESLEKIGGVPPEIYMDYDKCRDLVKEKGEKTVEGEKLGKLQAKLFDLLVEPKLIQPHFIYHYPTDISPLSRRNEANPEITDRFELFMTGRELANAFSELNDPVDQRGRFEIQVEEKEAGDEEAHFMDEDYVRALEYGMPPAAGQGIGIDRLVMLLTDSASIREVILFPLLRPEAG</sequence>
<dbReference type="HAMAP" id="MF_00252">
    <property type="entry name" value="Lys_tRNA_synth_class2"/>
    <property type="match status" value="1"/>
</dbReference>
<evidence type="ECO:0000256" key="8">
    <source>
        <dbReference type="HAMAP-Rule" id="MF_00252"/>
    </source>
</evidence>
<dbReference type="InterPro" id="IPR012340">
    <property type="entry name" value="NA-bd_OB-fold"/>
</dbReference>
<dbReference type="InterPro" id="IPR044136">
    <property type="entry name" value="Lys-tRNA-ligase_II_N"/>
</dbReference>
<dbReference type="CDD" id="cd04322">
    <property type="entry name" value="LysRS_N"/>
    <property type="match status" value="1"/>
</dbReference>
<reference evidence="11" key="1">
    <citation type="journal article" date="2022" name="Arch. Microbiol.">
        <title>Pseudodesulfovibrio sediminis sp. nov., a mesophilic and neutrophilic sulfate-reducing bacterium isolated from sediment of a brackish lake.</title>
        <authorList>
            <person name="Takahashi A."/>
            <person name="Kojima H."/>
            <person name="Watanabe M."/>
            <person name="Fukui M."/>
        </authorList>
    </citation>
    <scope>NUCLEOTIDE SEQUENCE</scope>
    <source>
        <strain evidence="11">SF6</strain>
    </source>
</reference>
<evidence type="ECO:0000313" key="11">
    <source>
        <dbReference type="EMBL" id="BCS87322.1"/>
    </source>
</evidence>
<evidence type="ECO:0000256" key="1">
    <source>
        <dbReference type="ARBA" id="ARBA00008226"/>
    </source>
</evidence>
<evidence type="ECO:0000256" key="2">
    <source>
        <dbReference type="ARBA" id="ARBA00022598"/>
    </source>
</evidence>
<comment type="similarity">
    <text evidence="1 8">Belongs to the class-II aminoacyl-tRNA synthetase family.</text>
</comment>
<keyword evidence="8" id="KW-0648">Protein biosynthesis</keyword>
<dbReference type="InterPro" id="IPR045864">
    <property type="entry name" value="aa-tRNA-synth_II/BPL/LPL"/>
</dbReference>
<dbReference type="SUPFAM" id="SSF50249">
    <property type="entry name" value="Nucleic acid-binding proteins"/>
    <property type="match status" value="1"/>
</dbReference>
<dbReference type="PROSITE" id="PS50862">
    <property type="entry name" value="AA_TRNA_LIGASE_II"/>
    <property type="match status" value="1"/>
</dbReference>
<proteinExistence type="inferred from homology"/>
<evidence type="ECO:0000256" key="4">
    <source>
        <dbReference type="ARBA" id="ARBA00022741"/>
    </source>
</evidence>
<organism evidence="11 12">
    <name type="scientific">Pseudodesulfovibrio sediminis</name>
    <dbReference type="NCBI Taxonomy" id="2810563"/>
    <lineage>
        <taxon>Bacteria</taxon>
        <taxon>Pseudomonadati</taxon>
        <taxon>Thermodesulfobacteriota</taxon>
        <taxon>Desulfovibrionia</taxon>
        <taxon>Desulfovibrionales</taxon>
        <taxon>Desulfovibrionaceae</taxon>
    </lineage>
</organism>
<dbReference type="Pfam" id="PF00152">
    <property type="entry name" value="tRNA-synt_2"/>
    <property type="match status" value="1"/>
</dbReference>
<dbReference type="InterPro" id="IPR006195">
    <property type="entry name" value="aa-tRNA-synth_II"/>
</dbReference>
<feature type="binding site" evidence="8">
    <location>
        <position position="443"/>
    </location>
    <ligand>
        <name>Mg(2+)</name>
        <dbReference type="ChEBI" id="CHEBI:18420"/>
        <label>1</label>
    </ligand>
</feature>